<comment type="caution">
    <text evidence="2">The sequence shown here is derived from an EMBL/GenBank/DDBJ whole genome shotgun (WGS) entry which is preliminary data.</text>
</comment>
<evidence type="ECO:0000313" key="2">
    <source>
        <dbReference type="EMBL" id="KAF5813357.1"/>
    </source>
</evidence>
<name>A0A9K3JEW6_HELAN</name>
<reference evidence="2" key="2">
    <citation type="submission" date="2020-06" db="EMBL/GenBank/DDBJ databases">
        <title>Helianthus annuus Genome sequencing and assembly Release 2.</title>
        <authorList>
            <person name="Gouzy J."/>
            <person name="Langlade N."/>
            <person name="Munos S."/>
        </authorList>
    </citation>
    <scope>NUCLEOTIDE SEQUENCE</scope>
    <source>
        <tissue evidence="2">Leaves</tissue>
    </source>
</reference>
<evidence type="ECO:0000256" key="1">
    <source>
        <dbReference type="SAM" id="MobiDB-lite"/>
    </source>
</evidence>
<protein>
    <submittedName>
        <fullName evidence="2">Uncharacterized protein</fullName>
    </submittedName>
</protein>
<keyword evidence="3" id="KW-1185">Reference proteome</keyword>
<dbReference type="Gramene" id="mRNA:HanXRQr2_Chr03g0097371">
    <property type="protein sequence ID" value="mRNA:HanXRQr2_Chr03g0097371"/>
    <property type="gene ID" value="HanXRQr2_Chr03g0097371"/>
</dbReference>
<sequence>MSYPGREIDRCVFSLMFLNGIIPEVLLGIHQALQQRQAPRELRVWRLDENGWPRHQQQAAARLWTLTKPLFVFFLKVKDTTESMPRGGGSTSNRGARSGIDCYSGRGGSSQFSSSGI</sequence>
<proteinExistence type="predicted"/>
<accession>A0A9K3JEW6</accession>
<dbReference type="Proteomes" id="UP000215914">
    <property type="component" value="Unassembled WGS sequence"/>
</dbReference>
<dbReference type="EMBL" id="MNCJ02000318">
    <property type="protein sequence ID" value="KAF5813357.1"/>
    <property type="molecule type" value="Genomic_DNA"/>
</dbReference>
<dbReference type="AlphaFoldDB" id="A0A9K3JEW6"/>
<organism evidence="2 3">
    <name type="scientific">Helianthus annuus</name>
    <name type="common">Common sunflower</name>
    <dbReference type="NCBI Taxonomy" id="4232"/>
    <lineage>
        <taxon>Eukaryota</taxon>
        <taxon>Viridiplantae</taxon>
        <taxon>Streptophyta</taxon>
        <taxon>Embryophyta</taxon>
        <taxon>Tracheophyta</taxon>
        <taxon>Spermatophyta</taxon>
        <taxon>Magnoliopsida</taxon>
        <taxon>eudicotyledons</taxon>
        <taxon>Gunneridae</taxon>
        <taxon>Pentapetalae</taxon>
        <taxon>asterids</taxon>
        <taxon>campanulids</taxon>
        <taxon>Asterales</taxon>
        <taxon>Asteraceae</taxon>
        <taxon>Asteroideae</taxon>
        <taxon>Heliantheae alliance</taxon>
        <taxon>Heliantheae</taxon>
        <taxon>Helianthus</taxon>
    </lineage>
</organism>
<reference evidence="2" key="1">
    <citation type="journal article" date="2017" name="Nature">
        <title>The sunflower genome provides insights into oil metabolism, flowering and Asterid evolution.</title>
        <authorList>
            <person name="Badouin H."/>
            <person name="Gouzy J."/>
            <person name="Grassa C.J."/>
            <person name="Murat F."/>
            <person name="Staton S.E."/>
            <person name="Cottret L."/>
            <person name="Lelandais-Briere C."/>
            <person name="Owens G.L."/>
            <person name="Carrere S."/>
            <person name="Mayjonade B."/>
            <person name="Legrand L."/>
            <person name="Gill N."/>
            <person name="Kane N.C."/>
            <person name="Bowers J.E."/>
            <person name="Hubner S."/>
            <person name="Bellec A."/>
            <person name="Berard A."/>
            <person name="Berges H."/>
            <person name="Blanchet N."/>
            <person name="Boniface M.C."/>
            <person name="Brunel D."/>
            <person name="Catrice O."/>
            <person name="Chaidir N."/>
            <person name="Claudel C."/>
            <person name="Donnadieu C."/>
            <person name="Faraut T."/>
            <person name="Fievet G."/>
            <person name="Helmstetter N."/>
            <person name="King M."/>
            <person name="Knapp S.J."/>
            <person name="Lai Z."/>
            <person name="Le Paslier M.C."/>
            <person name="Lippi Y."/>
            <person name="Lorenzon L."/>
            <person name="Mandel J.R."/>
            <person name="Marage G."/>
            <person name="Marchand G."/>
            <person name="Marquand E."/>
            <person name="Bret-Mestries E."/>
            <person name="Morien E."/>
            <person name="Nambeesan S."/>
            <person name="Nguyen T."/>
            <person name="Pegot-Espagnet P."/>
            <person name="Pouilly N."/>
            <person name="Raftis F."/>
            <person name="Sallet E."/>
            <person name="Schiex T."/>
            <person name="Thomas J."/>
            <person name="Vandecasteele C."/>
            <person name="Vares D."/>
            <person name="Vear F."/>
            <person name="Vautrin S."/>
            <person name="Crespi M."/>
            <person name="Mangin B."/>
            <person name="Burke J.M."/>
            <person name="Salse J."/>
            <person name="Munos S."/>
            <person name="Vincourt P."/>
            <person name="Rieseberg L.H."/>
            <person name="Langlade N.B."/>
        </authorList>
    </citation>
    <scope>NUCLEOTIDE SEQUENCE</scope>
    <source>
        <tissue evidence="2">Leaves</tissue>
    </source>
</reference>
<feature type="region of interest" description="Disordered" evidence="1">
    <location>
        <begin position="81"/>
        <end position="117"/>
    </location>
</feature>
<gene>
    <name evidence="2" type="ORF">HanXRQr2_Chr03g0097371</name>
</gene>
<evidence type="ECO:0000313" key="3">
    <source>
        <dbReference type="Proteomes" id="UP000215914"/>
    </source>
</evidence>